<organism evidence="4">
    <name type="scientific">Gongylonema pulchrum</name>
    <dbReference type="NCBI Taxonomy" id="637853"/>
    <lineage>
        <taxon>Eukaryota</taxon>
        <taxon>Metazoa</taxon>
        <taxon>Ecdysozoa</taxon>
        <taxon>Nematoda</taxon>
        <taxon>Chromadorea</taxon>
        <taxon>Rhabditida</taxon>
        <taxon>Spirurina</taxon>
        <taxon>Spiruromorpha</taxon>
        <taxon>Spiruroidea</taxon>
        <taxon>Gongylonematidae</taxon>
        <taxon>Gongylonema</taxon>
    </lineage>
</organism>
<reference evidence="2 3" key="2">
    <citation type="submission" date="2018-11" db="EMBL/GenBank/DDBJ databases">
        <authorList>
            <consortium name="Pathogen Informatics"/>
        </authorList>
    </citation>
    <scope>NUCLEOTIDE SEQUENCE [LARGE SCALE GENOMIC DNA]</scope>
</reference>
<reference evidence="4" key="1">
    <citation type="submission" date="2016-06" db="UniProtKB">
        <authorList>
            <consortium name="WormBaseParasite"/>
        </authorList>
    </citation>
    <scope>IDENTIFICATION</scope>
</reference>
<name>A0A183EDW9_9BILA</name>
<dbReference type="EMBL" id="UYRT01088025">
    <property type="protein sequence ID" value="VDN33269.1"/>
    <property type="molecule type" value="Genomic_DNA"/>
</dbReference>
<keyword evidence="1" id="KW-0732">Signal</keyword>
<dbReference type="WBParaSite" id="GPUH_0001918501-mRNA-1">
    <property type="protein sequence ID" value="GPUH_0001918501-mRNA-1"/>
    <property type="gene ID" value="GPUH_0001918501"/>
</dbReference>
<keyword evidence="3" id="KW-1185">Reference proteome</keyword>
<evidence type="ECO:0000313" key="4">
    <source>
        <dbReference type="WBParaSite" id="GPUH_0001918501-mRNA-1"/>
    </source>
</evidence>
<accession>A0A183EDW9</accession>
<protein>
    <submittedName>
        <fullName evidence="4">Secreted protein</fullName>
    </submittedName>
</protein>
<evidence type="ECO:0000313" key="3">
    <source>
        <dbReference type="Proteomes" id="UP000271098"/>
    </source>
</evidence>
<dbReference type="AlphaFoldDB" id="A0A183EDW9"/>
<sequence length="76" mass="7989">MNQILGLNKNKMAKLVIVTAMLALAVAVSAAPTEEPSYVDVPITDSEELSDATSTLAPAIEQEQEMAAKVCTVLEA</sequence>
<feature type="chain" id="PRO_5043139147" evidence="1">
    <location>
        <begin position="31"/>
        <end position="76"/>
    </location>
</feature>
<gene>
    <name evidence="2" type="ORF">GPUH_LOCUS19160</name>
</gene>
<evidence type="ECO:0000256" key="1">
    <source>
        <dbReference type="SAM" id="SignalP"/>
    </source>
</evidence>
<dbReference type="Proteomes" id="UP000271098">
    <property type="component" value="Unassembled WGS sequence"/>
</dbReference>
<evidence type="ECO:0000313" key="2">
    <source>
        <dbReference type="EMBL" id="VDN33269.1"/>
    </source>
</evidence>
<feature type="signal peptide" evidence="1">
    <location>
        <begin position="1"/>
        <end position="30"/>
    </location>
</feature>
<proteinExistence type="predicted"/>